<dbReference type="Gene3D" id="3.40.50.1820">
    <property type="entry name" value="alpha/beta hydrolase"/>
    <property type="match status" value="1"/>
</dbReference>
<gene>
    <name evidence="3" type="ORF">GJJ30_16880</name>
</gene>
<dbReference type="GO" id="GO:0016787">
    <property type="term" value="F:hydrolase activity"/>
    <property type="evidence" value="ECO:0007669"/>
    <property type="project" value="UniProtKB-KW"/>
</dbReference>
<comment type="caution">
    <text evidence="3">The sequence shown here is derived from an EMBL/GenBank/DDBJ whole genome shotgun (WGS) entry which is preliminary data.</text>
</comment>
<dbReference type="OrthoDB" id="9773293at2"/>
<sequence>MNSSDNTMNPAVFLHRQLTVDGVFLHVISAGRPDKPALFFLHGFPENWQAFEAVMSGLCNDFHVIAMDLPGIGKSGKIASSDKRTIAGYVKGVINALEITDVTLVGQDVGGMITYAYLKSFPNELSKAVIMNVGIPGVDPWPQIKQNPRIWHFQFHNIPDLPEALVSGKQRTYFDYFYNTIAAKPDRISDNARDAFAEAYTSADALHTGFEWYRTFEQDEKDNVITRENQIQTPVLYLRGEKEYGKLDLYLDGFRASGLVNVQGQIIPGSGHYAPEEATDEVVTFLKEFMTETKK</sequence>
<protein>
    <submittedName>
        <fullName evidence="3">Alpha/beta fold hydrolase</fullName>
    </submittedName>
</protein>
<dbReference type="PANTHER" id="PTHR43329">
    <property type="entry name" value="EPOXIDE HYDROLASE"/>
    <property type="match status" value="1"/>
</dbReference>
<dbReference type="PRINTS" id="PR00111">
    <property type="entry name" value="ABHYDROLASE"/>
</dbReference>
<evidence type="ECO:0000313" key="4">
    <source>
        <dbReference type="Proteomes" id="UP000441754"/>
    </source>
</evidence>
<dbReference type="PRINTS" id="PR00412">
    <property type="entry name" value="EPOXHYDRLASE"/>
</dbReference>
<dbReference type="SUPFAM" id="SSF53474">
    <property type="entry name" value="alpha/beta-Hydrolases"/>
    <property type="match status" value="1"/>
</dbReference>
<dbReference type="Proteomes" id="UP000441754">
    <property type="component" value="Unassembled WGS sequence"/>
</dbReference>
<reference evidence="3 4" key="1">
    <citation type="journal article" date="2018" name="Antonie Van Leeuwenhoek">
        <title>Larkinella terrae sp. nov., isolated from soil on Jeju Island, South Korea.</title>
        <authorList>
            <person name="Ten L.N."/>
            <person name="Jeon J."/>
            <person name="Park S.J."/>
            <person name="Park S."/>
            <person name="Lee S.Y."/>
            <person name="Kim M.K."/>
            <person name="Jung H.Y."/>
        </authorList>
    </citation>
    <scope>NUCLEOTIDE SEQUENCE [LARGE SCALE GENOMIC DNA]</scope>
    <source>
        <strain evidence="3 4">KCTC 52001</strain>
    </source>
</reference>
<name>A0A7K0ENB3_9BACT</name>
<evidence type="ECO:0000256" key="1">
    <source>
        <dbReference type="ARBA" id="ARBA00022801"/>
    </source>
</evidence>
<evidence type="ECO:0000259" key="2">
    <source>
        <dbReference type="Pfam" id="PF00561"/>
    </source>
</evidence>
<feature type="domain" description="AB hydrolase-1" evidence="2">
    <location>
        <begin position="36"/>
        <end position="277"/>
    </location>
</feature>
<accession>A0A7K0ENB3</accession>
<proteinExistence type="predicted"/>
<dbReference type="EMBL" id="WJXZ01000009">
    <property type="protein sequence ID" value="MRS62976.1"/>
    <property type="molecule type" value="Genomic_DNA"/>
</dbReference>
<dbReference type="Pfam" id="PF00561">
    <property type="entry name" value="Abhydrolase_1"/>
    <property type="match status" value="1"/>
</dbReference>
<dbReference type="AlphaFoldDB" id="A0A7K0ENB3"/>
<dbReference type="InterPro" id="IPR000639">
    <property type="entry name" value="Epox_hydrolase-like"/>
</dbReference>
<keyword evidence="4" id="KW-1185">Reference proteome</keyword>
<keyword evidence="1 3" id="KW-0378">Hydrolase</keyword>
<organism evidence="3 4">
    <name type="scientific">Larkinella terrae</name>
    <dbReference type="NCBI Taxonomy" id="2025311"/>
    <lineage>
        <taxon>Bacteria</taxon>
        <taxon>Pseudomonadati</taxon>
        <taxon>Bacteroidota</taxon>
        <taxon>Cytophagia</taxon>
        <taxon>Cytophagales</taxon>
        <taxon>Spirosomataceae</taxon>
        <taxon>Larkinella</taxon>
    </lineage>
</organism>
<dbReference type="InterPro" id="IPR029058">
    <property type="entry name" value="AB_hydrolase_fold"/>
</dbReference>
<dbReference type="InterPro" id="IPR000073">
    <property type="entry name" value="AB_hydrolase_1"/>
</dbReference>
<evidence type="ECO:0000313" key="3">
    <source>
        <dbReference type="EMBL" id="MRS62976.1"/>
    </source>
</evidence>